<dbReference type="InterPro" id="IPR001750">
    <property type="entry name" value="ND/Mrp_TM"/>
</dbReference>
<feature type="transmembrane region" description="Helical" evidence="17">
    <location>
        <begin position="119"/>
        <end position="138"/>
    </location>
</feature>
<organism evidence="20">
    <name type="scientific">Siboglinum plumosum</name>
    <dbReference type="NCBI Taxonomy" id="3080496"/>
    <lineage>
        <taxon>Eukaryota</taxon>
        <taxon>Metazoa</taxon>
        <taxon>Spiralia</taxon>
        <taxon>Lophotrochozoa</taxon>
        <taxon>Annelida</taxon>
        <taxon>Polychaeta</taxon>
        <taxon>Sedentaria</taxon>
        <taxon>Canalipalpata</taxon>
        <taxon>Sabellida</taxon>
        <taxon>Siboglinidae</taxon>
        <taxon>Siboglinum</taxon>
    </lineage>
</organism>
<proteinExistence type="predicted"/>
<evidence type="ECO:0000256" key="14">
    <source>
        <dbReference type="ARBA" id="ARBA00023136"/>
    </source>
</evidence>
<feature type="transmembrane region" description="Helical" evidence="17">
    <location>
        <begin position="336"/>
        <end position="356"/>
    </location>
</feature>
<comment type="subcellular location">
    <subcellularLocation>
        <location evidence="1">Mitochondrion inner membrane</location>
        <topology evidence="1">Multi-pass membrane protein</topology>
    </subcellularLocation>
</comment>
<feature type="transmembrane region" description="Helical" evidence="17">
    <location>
        <begin position="266"/>
        <end position="285"/>
    </location>
</feature>
<gene>
    <name evidence="20" type="primary">NAD5</name>
</gene>
<dbReference type="PRINTS" id="PR01434">
    <property type="entry name" value="NADHDHGNASE5"/>
</dbReference>
<keyword evidence="5" id="KW-0679">Respiratory chain</keyword>
<dbReference type="PRINTS" id="PR01435">
    <property type="entry name" value="NPOXDRDTASE5"/>
</dbReference>
<keyword evidence="7" id="KW-0999">Mitochondrion inner membrane</keyword>
<evidence type="ECO:0000313" key="20">
    <source>
        <dbReference type="EMBL" id="WNZ34606.1"/>
    </source>
</evidence>
<keyword evidence="4" id="KW-0813">Transport</keyword>
<keyword evidence="6 17" id="KW-0812">Transmembrane</keyword>
<feature type="transmembrane region" description="Helical" evidence="17">
    <location>
        <begin position="449"/>
        <end position="470"/>
    </location>
</feature>
<dbReference type="InterPro" id="IPR010934">
    <property type="entry name" value="NADH_DH_su5_C"/>
</dbReference>
<feature type="transmembrane region" description="Helical" evidence="17">
    <location>
        <begin position="90"/>
        <end position="113"/>
    </location>
</feature>
<sequence>MLILLSPMVIFFTMIMTSLMSAFLMTSTPLIILEWKISSLYFSPFYFSILLDSYGMIFISVILFISYNILVFSKHYMLNELFLSRFTKLIFLFITSMCLLVIFPNLIILLLGWDGLGMSSFLLIIFYQNSSSLAAGMITSLINRLGDILLIFSVVILTNLGQWMALNLWSFSLSSLLAWSLLVAGMTKSAQMPFSSWLPAAMEAPTPVSALVHSSTLVTAGIFLLFRFYPLLSQFSSLTKTLMLFSSLTMLMASMSASVQFDMKKIIALSTLSQLGLMMFSLSVMSPMFTFFHLITHAMFKALLFLCAGTIIFYMNHSQDTRLISNLTKTMPITSSCLLVATLALCGIPFLAGFFSKDLILEESFMSPLNFYIYIIILASTGLTTTYSLRMLIAILWSPQLFFPFKNTSNSVLAFIIPMLTMSFFSIIMGSLMNWLIIPPLAYSTPPMLKLMVPLMILTGAILPFFTNTLIKIGFPLTIPSLYFYSSMWLLSPLVSQTLIKHSIFKPNLLFKYNETSWLETFINKTSFFSPLSSLTFLVQLPNLNKSMMLVTLIALPLIFFY</sequence>
<dbReference type="GO" id="GO:0015990">
    <property type="term" value="P:electron transport coupled proton transport"/>
    <property type="evidence" value="ECO:0007669"/>
    <property type="project" value="TreeGrafter"/>
</dbReference>
<keyword evidence="13 20" id="KW-0496">Mitochondrion</keyword>
<dbReference type="EC" id="7.1.1.2" evidence="2"/>
<feature type="domain" description="NADH:quinone oxidoreductase/Mrp antiporter transmembrane" evidence="18">
    <location>
        <begin position="105"/>
        <end position="378"/>
    </location>
</feature>
<accession>A0AA96WS21</accession>
<keyword evidence="14 17" id="KW-0472">Membrane</keyword>
<keyword evidence="8" id="KW-1278">Translocase</keyword>
<dbReference type="GO" id="GO:0042773">
    <property type="term" value="P:ATP synthesis coupled electron transport"/>
    <property type="evidence" value="ECO:0007669"/>
    <property type="project" value="InterPro"/>
</dbReference>
<evidence type="ECO:0000256" key="8">
    <source>
        <dbReference type="ARBA" id="ARBA00022967"/>
    </source>
</evidence>
<comment type="catalytic activity">
    <reaction evidence="16">
        <text>a ubiquinone + NADH + 5 H(+)(in) = a ubiquinol + NAD(+) + 4 H(+)(out)</text>
        <dbReference type="Rhea" id="RHEA:29091"/>
        <dbReference type="Rhea" id="RHEA-COMP:9565"/>
        <dbReference type="Rhea" id="RHEA-COMP:9566"/>
        <dbReference type="ChEBI" id="CHEBI:15378"/>
        <dbReference type="ChEBI" id="CHEBI:16389"/>
        <dbReference type="ChEBI" id="CHEBI:17976"/>
        <dbReference type="ChEBI" id="CHEBI:57540"/>
        <dbReference type="ChEBI" id="CHEBI:57945"/>
        <dbReference type="EC" id="7.1.1.2"/>
    </reaction>
</comment>
<dbReference type="GO" id="GO:0005743">
    <property type="term" value="C:mitochondrial inner membrane"/>
    <property type="evidence" value="ECO:0007669"/>
    <property type="project" value="UniProtKB-SubCell"/>
</dbReference>
<evidence type="ECO:0000259" key="18">
    <source>
        <dbReference type="Pfam" id="PF00361"/>
    </source>
</evidence>
<feature type="domain" description="NADH dehydrogenase subunit 5 C-terminal" evidence="19">
    <location>
        <begin position="387"/>
        <end position="560"/>
    </location>
</feature>
<geneLocation type="mitochondrion" evidence="20"/>
<feature type="transmembrane region" description="Helical" evidence="17">
    <location>
        <begin position="544"/>
        <end position="561"/>
    </location>
</feature>
<evidence type="ECO:0000256" key="4">
    <source>
        <dbReference type="ARBA" id="ARBA00022448"/>
    </source>
</evidence>
<protein>
    <recommendedName>
        <fullName evidence="3">NADH-ubiquinone oxidoreductase chain 5</fullName>
        <ecNumber evidence="2">7.1.1.2</ecNumber>
    </recommendedName>
    <alternativeName>
        <fullName evidence="15">NADH dehydrogenase subunit 5</fullName>
    </alternativeName>
</protein>
<name>A0AA96WS21_9ANNE</name>
<reference evidence="20" key="1">
    <citation type="submission" date="2023-09" db="EMBL/GenBank/DDBJ databases">
        <title>Complete mitochondrial genome of Siboglinum plumosum (Annelida: Siboglinidae) and its phylogenetic analysis.</title>
        <authorList>
            <person name="Starunov V.V."/>
        </authorList>
    </citation>
    <scope>NUCLEOTIDE SEQUENCE</scope>
</reference>
<dbReference type="Pfam" id="PF06455">
    <property type="entry name" value="NADH5_C"/>
    <property type="match status" value="1"/>
</dbReference>
<dbReference type="GO" id="GO:0003954">
    <property type="term" value="F:NADH dehydrogenase activity"/>
    <property type="evidence" value="ECO:0007669"/>
    <property type="project" value="TreeGrafter"/>
</dbReference>
<feature type="transmembrane region" description="Helical" evidence="17">
    <location>
        <begin position="9"/>
        <end position="33"/>
    </location>
</feature>
<dbReference type="Pfam" id="PF00361">
    <property type="entry name" value="Proton_antipo_M"/>
    <property type="match status" value="1"/>
</dbReference>
<feature type="transmembrane region" description="Helical" evidence="17">
    <location>
        <begin position="168"/>
        <end position="187"/>
    </location>
</feature>
<evidence type="ECO:0000256" key="9">
    <source>
        <dbReference type="ARBA" id="ARBA00022982"/>
    </source>
</evidence>
<evidence type="ECO:0000256" key="13">
    <source>
        <dbReference type="ARBA" id="ARBA00023128"/>
    </source>
</evidence>
<feature type="transmembrane region" description="Helical" evidence="17">
    <location>
        <begin position="412"/>
        <end position="437"/>
    </location>
</feature>
<feature type="transmembrane region" description="Helical" evidence="17">
    <location>
        <begin position="371"/>
        <end position="392"/>
    </location>
</feature>
<feature type="transmembrane region" description="Helical" evidence="17">
    <location>
        <begin position="482"/>
        <end position="500"/>
    </location>
</feature>
<evidence type="ECO:0000256" key="6">
    <source>
        <dbReference type="ARBA" id="ARBA00022692"/>
    </source>
</evidence>
<evidence type="ECO:0000256" key="12">
    <source>
        <dbReference type="ARBA" id="ARBA00023075"/>
    </source>
</evidence>
<evidence type="ECO:0000256" key="3">
    <source>
        <dbReference type="ARBA" id="ARBA00021096"/>
    </source>
</evidence>
<keyword evidence="9" id="KW-0249">Electron transport</keyword>
<keyword evidence="10 17" id="KW-1133">Transmembrane helix</keyword>
<evidence type="ECO:0000256" key="16">
    <source>
        <dbReference type="ARBA" id="ARBA00049551"/>
    </source>
</evidence>
<feature type="transmembrane region" description="Helical" evidence="17">
    <location>
        <begin position="145"/>
        <end position="162"/>
    </location>
</feature>
<feature type="transmembrane region" description="Helical" evidence="17">
    <location>
        <begin position="241"/>
        <end position="259"/>
    </location>
</feature>
<evidence type="ECO:0000256" key="15">
    <source>
        <dbReference type="ARBA" id="ARBA00031027"/>
    </source>
</evidence>
<evidence type="ECO:0000256" key="11">
    <source>
        <dbReference type="ARBA" id="ARBA00023027"/>
    </source>
</evidence>
<evidence type="ECO:0000256" key="17">
    <source>
        <dbReference type="SAM" id="Phobius"/>
    </source>
</evidence>
<feature type="transmembrane region" description="Helical" evidence="17">
    <location>
        <begin position="208"/>
        <end position="229"/>
    </location>
</feature>
<dbReference type="EMBL" id="OR551480">
    <property type="protein sequence ID" value="WNZ34606.1"/>
    <property type="molecule type" value="Genomic_DNA"/>
</dbReference>
<evidence type="ECO:0000256" key="7">
    <source>
        <dbReference type="ARBA" id="ARBA00022792"/>
    </source>
</evidence>
<evidence type="ECO:0000256" key="10">
    <source>
        <dbReference type="ARBA" id="ARBA00022989"/>
    </source>
</evidence>
<dbReference type="GO" id="GO:0008137">
    <property type="term" value="F:NADH dehydrogenase (ubiquinone) activity"/>
    <property type="evidence" value="ECO:0007669"/>
    <property type="project" value="UniProtKB-EC"/>
</dbReference>
<feature type="transmembrane region" description="Helical" evidence="17">
    <location>
        <begin position="291"/>
        <end position="315"/>
    </location>
</feature>
<dbReference type="InterPro" id="IPR003945">
    <property type="entry name" value="NU5C-like"/>
</dbReference>
<keyword evidence="11" id="KW-0520">NAD</keyword>
<dbReference type="PANTHER" id="PTHR42829">
    <property type="entry name" value="NADH-UBIQUINONE OXIDOREDUCTASE CHAIN 5"/>
    <property type="match status" value="1"/>
</dbReference>
<evidence type="ECO:0000256" key="1">
    <source>
        <dbReference type="ARBA" id="ARBA00004448"/>
    </source>
</evidence>
<dbReference type="PANTHER" id="PTHR42829:SF2">
    <property type="entry name" value="NADH-UBIQUINONE OXIDOREDUCTASE CHAIN 5"/>
    <property type="match status" value="1"/>
</dbReference>
<feature type="transmembrane region" description="Helical" evidence="17">
    <location>
        <begin position="45"/>
        <end position="70"/>
    </location>
</feature>
<evidence type="ECO:0000256" key="5">
    <source>
        <dbReference type="ARBA" id="ARBA00022660"/>
    </source>
</evidence>
<evidence type="ECO:0000256" key="2">
    <source>
        <dbReference type="ARBA" id="ARBA00012944"/>
    </source>
</evidence>
<evidence type="ECO:0000259" key="19">
    <source>
        <dbReference type="Pfam" id="PF06455"/>
    </source>
</evidence>
<dbReference type="AlphaFoldDB" id="A0AA96WS21"/>
<keyword evidence="12" id="KW-0830">Ubiquinone</keyword>